<reference evidence="3" key="1">
    <citation type="submission" date="2020-01" db="EMBL/GenBank/DDBJ databases">
        <title>'Steroidobacter agaridevorans' sp. nov., agar-degrading bacteria isolated from rhizosphere soils.</title>
        <authorList>
            <person name="Ikenaga M."/>
            <person name="Kataoka M."/>
            <person name="Murouchi A."/>
            <person name="Katsuragi S."/>
            <person name="Sakai M."/>
        </authorList>
    </citation>
    <scope>NUCLEOTIDE SEQUENCE [LARGE SCALE GENOMIC DNA]</scope>
    <source>
        <strain evidence="3">YU21-B</strain>
    </source>
</reference>
<evidence type="ECO:0000256" key="1">
    <source>
        <dbReference type="SAM" id="Phobius"/>
    </source>
</evidence>
<keyword evidence="1" id="KW-1133">Transmembrane helix</keyword>
<protein>
    <submittedName>
        <fullName evidence="2">Uncharacterized protein</fullName>
    </submittedName>
</protein>
<accession>A0A829Y7G2</accession>
<keyword evidence="1" id="KW-0812">Transmembrane</keyword>
<proteinExistence type="predicted"/>
<dbReference type="Proteomes" id="UP000445000">
    <property type="component" value="Unassembled WGS sequence"/>
</dbReference>
<evidence type="ECO:0000313" key="3">
    <source>
        <dbReference type="Proteomes" id="UP000445000"/>
    </source>
</evidence>
<feature type="transmembrane region" description="Helical" evidence="1">
    <location>
        <begin position="56"/>
        <end position="86"/>
    </location>
</feature>
<sequence length="92" mass="10006">MSQTSRTGGSSSYLLRFSAVASALILVRKVRAVWVATEQHALNHRHAYRAAHTSLHLTYLALVAAHGPYNLAAGVLFVVMAFGWALRLDAES</sequence>
<organism evidence="2 3">
    <name type="scientific">Steroidobacter agaridevorans</name>
    <dbReference type="NCBI Taxonomy" id="2695856"/>
    <lineage>
        <taxon>Bacteria</taxon>
        <taxon>Pseudomonadati</taxon>
        <taxon>Pseudomonadota</taxon>
        <taxon>Gammaproteobacteria</taxon>
        <taxon>Steroidobacterales</taxon>
        <taxon>Steroidobacteraceae</taxon>
        <taxon>Steroidobacter</taxon>
    </lineage>
</organism>
<comment type="caution">
    <text evidence="2">The sequence shown here is derived from an EMBL/GenBank/DDBJ whole genome shotgun (WGS) entry which is preliminary data.</text>
</comment>
<dbReference type="RefSeq" id="WP_129640785.1">
    <property type="nucleotide sequence ID" value="NZ_BLJN01000001.1"/>
</dbReference>
<keyword evidence="3" id="KW-1185">Reference proteome</keyword>
<name>A0A829Y7G2_9GAMM</name>
<dbReference type="AlphaFoldDB" id="A0A829Y7G2"/>
<evidence type="ECO:0000313" key="2">
    <source>
        <dbReference type="EMBL" id="GFE79179.1"/>
    </source>
</evidence>
<dbReference type="EMBL" id="BLJN01000001">
    <property type="protein sequence ID" value="GFE79179.1"/>
    <property type="molecule type" value="Genomic_DNA"/>
</dbReference>
<keyword evidence="1" id="KW-0472">Membrane</keyword>
<gene>
    <name evidence="2" type="ORF">GCM10011487_11790</name>
</gene>